<evidence type="ECO:0000259" key="8">
    <source>
        <dbReference type="Pfam" id="PF02687"/>
    </source>
</evidence>
<evidence type="ECO:0000256" key="5">
    <source>
        <dbReference type="ARBA" id="ARBA00022989"/>
    </source>
</evidence>
<evidence type="ECO:0000256" key="3">
    <source>
        <dbReference type="ARBA" id="ARBA00022475"/>
    </source>
</evidence>
<proteinExistence type="inferred from homology"/>
<dbReference type="InterPro" id="IPR003838">
    <property type="entry name" value="ABC3_permease_C"/>
</dbReference>
<feature type="transmembrane region" description="Helical" evidence="7">
    <location>
        <begin position="24"/>
        <end position="44"/>
    </location>
</feature>
<name>A0AAE4BLY1_9DEIO</name>
<dbReference type="Pfam" id="PF12704">
    <property type="entry name" value="MacB_PCD"/>
    <property type="match status" value="1"/>
</dbReference>
<dbReference type="PANTHER" id="PTHR30489">
    <property type="entry name" value="LIPOPROTEIN-RELEASING SYSTEM TRANSMEMBRANE PROTEIN LOLE"/>
    <property type="match status" value="1"/>
</dbReference>
<evidence type="ECO:0000256" key="6">
    <source>
        <dbReference type="ARBA" id="ARBA00023136"/>
    </source>
</evidence>
<keyword evidence="10" id="KW-0449">Lipoprotein</keyword>
<dbReference type="Pfam" id="PF02687">
    <property type="entry name" value="FtsX"/>
    <property type="match status" value="1"/>
</dbReference>
<dbReference type="Proteomes" id="UP001185331">
    <property type="component" value="Unassembled WGS sequence"/>
</dbReference>
<keyword evidence="5 7" id="KW-1133">Transmembrane helix</keyword>
<feature type="domain" description="MacB-like periplasmic core" evidence="9">
    <location>
        <begin position="25"/>
        <end position="231"/>
    </location>
</feature>
<comment type="caution">
    <text evidence="10">The sequence shown here is derived from an EMBL/GenBank/DDBJ whole genome shotgun (WGS) entry which is preliminary data.</text>
</comment>
<keyword evidence="3" id="KW-1003">Cell membrane</keyword>
<comment type="similarity">
    <text evidence="2">Belongs to the ABC-4 integral membrane protein family. LolC/E subfamily.</text>
</comment>
<feature type="transmembrane region" description="Helical" evidence="7">
    <location>
        <begin position="304"/>
        <end position="332"/>
    </location>
</feature>
<evidence type="ECO:0000313" key="11">
    <source>
        <dbReference type="Proteomes" id="UP001185331"/>
    </source>
</evidence>
<keyword evidence="6 7" id="KW-0472">Membrane</keyword>
<dbReference type="InterPro" id="IPR025857">
    <property type="entry name" value="MacB_PCD"/>
</dbReference>
<accession>A0AAE4BLY1</accession>
<gene>
    <name evidence="10" type="ORF">J2Y00_003116</name>
</gene>
<dbReference type="EMBL" id="JAVDQK010000007">
    <property type="protein sequence ID" value="MDR6219513.1"/>
    <property type="molecule type" value="Genomic_DNA"/>
</dbReference>
<dbReference type="InterPro" id="IPR051447">
    <property type="entry name" value="Lipoprotein-release_system"/>
</dbReference>
<dbReference type="RefSeq" id="WP_309849965.1">
    <property type="nucleotide sequence ID" value="NZ_JAVDQJ010000001.1"/>
</dbReference>
<dbReference type="GO" id="GO:0044874">
    <property type="term" value="P:lipoprotein localization to outer membrane"/>
    <property type="evidence" value="ECO:0007669"/>
    <property type="project" value="TreeGrafter"/>
</dbReference>
<feature type="transmembrane region" description="Helical" evidence="7">
    <location>
        <begin position="258"/>
        <end position="283"/>
    </location>
</feature>
<protein>
    <submittedName>
        <fullName evidence="10">Lipoprotein-releasing system permease protein</fullName>
    </submittedName>
</protein>
<sequence length="390" mass="41971">MTAPDRTLAWTLARAHLRRRRTQNVLTILGIAVGVMALIAALSLTNGFTRALISATLRASPHLSVTAYTPSGPSPDLEQAIRADGRVQAFTPFLADKGLLTRPASDGRAAGVDFTTLFGVTRDAARVLDLPPEERLTLGTLKDGEVMLGAALARSVGAFSGEEVRLLNSSQRRTTLKIRGVFQTGNYLIDSAYAFTNLKTLQQLQGTTTITGYQLRLHNPDLAPRVGDDLTRTRAYSALPWQSLYGTLLDQLALQKRVIAFVVLLIVVVAAFGIANVLTLAVFEKTQEIAILRAIGATRTMITRVFLIEGLILGFGGLLLGNLLGLGISAYFTVRPFTLPGDLYFITTLPVEVKLTDILAVNAIGLTTTLLAALIPARRAASVEPGRIIR</sequence>
<organism evidence="10 11">
    <name type="scientific">Deinococcus soli</name>
    <name type="common">ex Cha et al. 2016</name>
    <dbReference type="NCBI Taxonomy" id="1309411"/>
    <lineage>
        <taxon>Bacteria</taxon>
        <taxon>Thermotogati</taxon>
        <taxon>Deinococcota</taxon>
        <taxon>Deinococci</taxon>
        <taxon>Deinococcales</taxon>
        <taxon>Deinococcaceae</taxon>
        <taxon>Deinococcus</taxon>
    </lineage>
</organism>
<feature type="transmembrane region" description="Helical" evidence="7">
    <location>
        <begin position="358"/>
        <end position="377"/>
    </location>
</feature>
<dbReference type="GO" id="GO:0098797">
    <property type="term" value="C:plasma membrane protein complex"/>
    <property type="evidence" value="ECO:0007669"/>
    <property type="project" value="TreeGrafter"/>
</dbReference>
<feature type="domain" description="ABC3 transporter permease C-terminal" evidence="8">
    <location>
        <begin position="261"/>
        <end position="385"/>
    </location>
</feature>
<dbReference type="AlphaFoldDB" id="A0AAE4BLY1"/>
<evidence type="ECO:0000256" key="4">
    <source>
        <dbReference type="ARBA" id="ARBA00022692"/>
    </source>
</evidence>
<keyword evidence="4 7" id="KW-0812">Transmembrane</keyword>
<evidence type="ECO:0000259" key="9">
    <source>
        <dbReference type="Pfam" id="PF12704"/>
    </source>
</evidence>
<evidence type="ECO:0000256" key="2">
    <source>
        <dbReference type="ARBA" id="ARBA00005236"/>
    </source>
</evidence>
<evidence type="ECO:0000256" key="1">
    <source>
        <dbReference type="ARBA" id="ARBA00004651"/>
    </source>
</evidence>
<evidence type="ECO:0000313" key="10">
    <source>
        <dbReference type="EMBL" id="MDR6219513.1"/>
    </source>
</evidence>
<dbReference type="PANTHER" id="PTHR30489:SF0">
    <property type="entry name" value="LIPOPROTEIN-RELEASING SYSTEM TRANSMEMBRANE PROTEIN LOLE"/>
    <property type="match status" value="1"/>
</dbReference>
<evidence type="ECO:0000256" key="7">
    <source>
        <dbReference type="SAM" id="Phobius"/>
    </source>
</evidence>
<reference evidence="10" key="1">
    <citation type="submission" date="2023-07" db="EMBL/GenBank/DDBJ databases">
        <title>Sorghum-associated microbial communities from plants grown in Nebraska, USA.</title>
        <authorList>
            <person name="Schachtman D."/>
        </authorList>
    </citation>
    <scope>NUCLEOTIDE SEQUENCE</scope>
    <source>
        <strain evidence="10">BE330</strain>
    </source>
</reference>
<comment type="subcellular location">
    <subcellularLocation>
        <location evidence="1">Cell membrane</location>
        <topology evidence="1">Multi-pass membrane protein</topology>
    </subcellularLocation>
</comment>